<dbReference type="SUPFAM" id="SSF51215">
    <property type="entry name" value="Regulatory protein AraC"/>
    <property type="match status" value="1"/>
</dbReference>
<comment type="caution">
    <text evidence="5">The sequence shown here is derived from an EMBL/GenBank/DDBJ whole genome shotgun (WGS) entry which is preliminary data.</text>
</comment>
<accession>A0ABV5KVQ3</accession>
<dbReference type="PANTHER" id="PTHR43280">
    <property type="entry name" value="ARAC-FAMILY TRANSCRIPTIONAL REGULATOR"/>
    <property type="match status" value="1"/>
</dbReference>
<dbReference type="RefSeq" id="WP_377497452.1">
    <property type="nucleotide sequence ID" value="NZ_JBHMDO010000033.1"/>
</dbReference>
<protein>
    <submittedName>
        <fullName evidence="5">AraC family transcriptional regulator</fullName>
    </submittedName>
</protein>
<evidence type="ECO:0000313" key="6">
    <source>
        <dbReference type="Proteomes" id="UP001589747"/>
    </source>
</evidence>
<dbReference type="PANTHER" id="PTHR43280:SF28">
    <property type="entry name" value="HTH-TYPE TRANSCRIPTIONAL ACTIVATOR RHAS"/>
    <property type="match status" value="1"/>
</dbReference>
<evidence type="ECO:0000259" key="4">
    <source>
        <dbReference type="PROSITE" id="PS01124"/>
    </source>
</evidence>
<dbReference type="PROSITE" id="PS01124">
    <property type="entry name" value="HTH_ARAC_FAMILY_2"/>
    <property type="match status" value="1"/>
</dbReference>
<dbReference type="SUPFAM" id="SSF46689">
    <property type="entry name" value="Homeodomain-like"/>
    <property type="match status" value="2"/>
</dbReference>
<organism evidence="5 6">
    <name type="scientific">Paenibacillus aurantiacus</name>
    <dbReference type="NCBI Taxonomy" id="1936118"/>
    <lineage>
        <taxon>Bacteria</taxon>
        <taxon>Bacillati</taxon>
        <taxon>Bacillota</taxon>
        <taxon>Bacilli</taxon>
        <taxon>Bacillales</taxon>
        <taxon>Paenibacillaceae</taxon>
        <taxon>Paenibacillus</taxon>
    </lineage>
</organism>
<evidence type="ECO:0000256" key="3">
    <source>
        <dbReference type="ARBA" id="ARBA00023163"/>
    </source>
</evidence>
<dbReference type="SMART" id="SM00342">
    <property type="entry name" value="HTH_ARAC"/>
    <property type="match status" value="1"/>
</dbReference>
<keyword evidence="6" id="KW-1185">Reference proteome</keyword>
<name>A0ABV5KVQ3_9BACL</name>
<dbReference type="Gene3D" id="1.10.10.60">
    <property type="entry name" value="Homeodomain-like"/>
    <property type="match status" value="2"/>
</dbReference>
<dbReference type="InterPro" id="IPR003313">
    <property type="entry name" value="AraC-bd"/>
</dbReference>
<evidence type="ECO:0000313" key="5">
    <source>
        <dbReference type="EMBL" id="MFB9328293.1"/>
    </source>
</evidence>
<proteinExistence type="predicted"/>
<dbReference type="InterPro" id="IPR018060">
    <property type="entry name" value="HTH_AraC"/>
</dbReference>
<reference evidence="5 6" key="1">
    <citation type="submission" date="2024-09" db="EMBL/GenBank/DDBJ databases">
        <authorList>
            <person name="Sun Q."/>
            <person name="Mori K."/>
        </authorList>
    </citation>
    <scope>NUCLEOTIDE SEQUENCE [LARGE SCALE GENOMIC DNA]</scope>
    <source>
        <strain evidence="5 6">TISTR 2452</strain>
    </source>
</reference>
<sequence length="294" mass="34409">MIIYAKEHYLESEAFPFAVLPFLTLPTRALRPHSHDFIELVYVADGNGEHLYKGRSFPISKGDFFVIPPGIEHDYRVIGDSPLDVYNVMFLPSLLIAELKTLASVNSFIDFFYLEPFLRQNVDFSSHLKLSPVEGYAVKQRIERLHQEFTSKSLGYQISIKALLIEMLVYLSRCYESRFIEPVFHSNESKAIQQLCEFLAQNYEQPISLDHVCRMCGMSQTTFTSKFKQETGRTFTEYRNELRIHASLKPLRETEDNIVAISENVGIHDLSHYHKLFKHYMKMTPRQYRMRCRE</sequence>
<dbReference type="InterPro" id="IPR009057">
    <property type="entry name" value="Homeodomain-like_sf"/>
</dbReference>
<keyword evidence="3" id="KW-0804">Transcription</keyword>
<feature type="domain" description="HTH araC/xylS-type" evidence="4">
    <location>
        <begin position="193"/>
        <end position="291"/>
    </location>
</feature>
<dbReference type="EMBL" id="JBHMDO010000033">
    <property type="protein sequence ID" value="MFB9328293.1"/>
    <property type="molecule type" value="Genomic_DNA"/>
</dbReference>
<gene>
    <name evidence="5" type="ORF">ACFFSY_20380</name>
</gene>
<keyword evidence="2" id="KW-0238">DNA-binding</keyword>
<dbReference type="PROSITE" id="PS00041">
    <property type="entry name" value="HTH_ARAC_FAMILY_1"/>
    <property type="match status" value="1"/>
</dbReference>
<dbReference type="Gene3D" id="2.60.120.10">
    <property type="entry name" value="Jelly Rolls"/>
    <property type="match status" value="1"/>
</dbReference>
<dbReference type="Pfam" id="PF02311">
    <property type="entry name" value="AraC_binding"/>
    <property type="match status" value="1"/>
</dbReference>
<dbReference type="InterPro" id="IPR037923">
    <property type="entry name" value="HTH-like"/>
</dbReference>
<dbReference type="InterPro" id="IPR014710">
    <property type="entry name" value="RmlC-like_jellyroll"/>
</dbReference>
<dbReference type="Proteomes" id="UP001589747">
    <property type="component" value="Unassembled WGS sequence"/>
</dbReference>
<evidence type="ECO:0000256" key="2">
    <source>
        <dbReference type="ARBA" id="ARBA00023125"/>
    </source>
</evidence>
<evidence type="ECO:0000256" key="1">
    <source>
        <dbReference type="ARBA" id="ARBA00023015"/>
    </source>
</evidence>
<dbReference type="Pfam" id="PF12833">
    <property type="entry name" value="HTH_18"/>
    <property type="match status" value="1"/>
</dbReference>
<dbReference type="InterPro" id="IPR018062">
    <property type="entry name" value="HTH_AraC-typ_CS"/>
</dbReference>
<keyword evidence="1" id="KW-0805">Transcription regulation</keyword>